<feature type="site" description="Transition state stabilizer" evidence="11">
    <location>
        <position position="17"/>
    </location>
</feature>
<evidence type="ECO:0000256" key="8">
    <source>
        <dbReference type="ARBA" id="ARBA00023229"/>
    </source>
</evidence>
<evidence type="ECO:0000259" key="12">
    <source>
        <dbReference type="Pfam" id="PF00696"/>
    </source>
</evidence>
<dbReference type="OrthoDB" id="1934954at2759"/>
<accession>A7RZ75</accession>
<name>A7RZ75_NEMVE</name>
<feature type="binding site" evidence="10">
    <location>
        <position position="219"/>
    </location>
    <ligand>
        <name>ATP</name>
        <dbReference type="ChEBI" id="CHEBI:30616"/>
    </ligand>
</feature>
<dbReference type="Gene3D" id="3.40.1160.10">
    <property type="entry name" value="Acetylglutamate kinase-like"/>
    <property type="match status" value="1"/>
</dbReference>
<dbReference type="eggNOG" id="ENOG502QQ1X">
    <property type="taxonomic scope" value="Eukaryota"/>
</dbReference>
<feature type="domain" description="Aspartate/glutamate/uridylate kinase" evidence="12">
    <location>
        <begin position="6"/>
        <end position="235"/>
    </location>
</feature>
<protein>
    <recommendedName>
        <fullName evidence="3">Isopentenyl phosphate kinase</fullName>
        <ecNumber evidence="2">2.7.4.26</ecNumber>
    </recommendedName>
</protein>
<dbReference type="FunFam" id="3.40.1160.10:FF:000051">
    <property type="entry name" value="Isopentenyl phosphate kinase"/>
    <property type="match status" value="1"/>
</dbReference>
<dbReference type="OMA" id="HHNASEH"/>
<reference evidence="13 14" key="1">
    <citation type="journal article" date="2007" name="Science">
        <title>Sea anemone genome reveals ancestral eumetazoan gene repertoire and genomic organization.</title>
        <authorList>
            <person name="Putnam N.H."/>
            <person name="Srivastava M."/>
            <person name="Hellsten U."/>
            <person name="Dirks B."/>
            <person name="Chapman J."/>
            <person name="Salamov A."/>
            <person name="Terry A."/>
            <person name="Shapiro H."/>
            <person name="Lindquist E."/>
            <person name="Kapitonov V.V."/>
            <person name="Jurka J."/>
            <person name="Genikhovich G."/>
            <person name="Grigoriev I.V."/>
            <person name="Lucas S.M."/>
            <person name="Steele R.E."/>
            <person name="Finnerty J.R."/>
            <person name="Technau U."/>
            <person name="Martindale M.Q."/>
            <person name="Rokhsar D.S."/>
        </authorList>
    </citation>
    <scope>NUCLEOTIDE SEQUENCE [LARGE SCALE GENOMIC DNA]</scope>
    <source>
        <strain evidence="14">CH2 X CH6</strain>
    </source>
</reference>
<evidence type="ECO:0000256" key="7">
    <source>
        <dbReference type="ARBA" id="ARBA00022840"/>
    </source>
</evidence>
<dbReference type="KEGG" id="nve:5515104"/>
<dbReference type="EMBL" id="DS469556">
    <property type="protein sequence ID" value="EDO43182.1"/>
    <property type="molecule type" value="Genomic_DNA"/>
</dbReference>
<proteinExistence type="inferred from homology"/>
<evidence type="ECO:0000256" key="5">
    <source>
        <dbReference type="ARBA" id="ARBA00022741"/>
    </source>
</evidence>
<dbReference type="PANTHER" id="PTHR43654:SF1">
    <property type="entry name" value="ISOPENTENYL PHOSPHATE KINASE"/>
    <property type="match status" value="1"/>
</dbReference>
<keyword evidence="5 10" id="KW-0547">Nucleotide-binding</keyword>
<evidence type="ECO:0000313" key="13">
    <source>
        <dbReference type="EMBL" id="EDO43182.1"/>
    </source>
</evidence>
<dbReference type="PhylomeDB" id="A7RZ75"/>
<keyword evidence="14" id="KW-1185">Reference proteome</keyword>
<comment type="catalytic activity">
    <reaction evidence="9">
        <text>isopentenyl phosphate + ATP = isopentenyl diphosphate + ADP</text>
        <dbReference type="Rhea" id="RHEA:33963"/>
        <dbReference type="ChEBI" id="CHEBI:30616"/>
        <dbReference type="ChEBI" id="CHEBI:65078"/>
        <dbReference type="ChEBI" id="CHEBI:128769"/>
        <dbReference type="ChEBI" id="CHEBI:456216"/>
        <dbReference type="EC" id="2.7.4.26"/>
    </reaction>
</comment>
<dbReference type="InterPro" id="IPR036393">
    <property type="entry name" value="AceGlu_kinase-like_sf"/>
</dbReference>
<dbReference type="GO" id="GO:0016114">
    <property type="term" value="P:terpenoid biosynthetic process"/>
    <property type="evidence" value="ECO:0000318"/>
    <property type="project" value="GO_Central"/>
</dbReference>
<dbReference type="GO" id="GO:0016301">
    <property type="term" value="F:kinase activity"/>
    <property type="evidence" value="ECO:0007669"/>
    <property type="project" value="UniProtKB-KW"/>
</dbReference>
<dbReference type="AlphaFoldDB" id="A7RZ75"/>
<keyword evidence="8" id="KW-0414">Isoprene biosynthesis</keyword>
<evidence type="ECO:0000256" key="10">
    <source>
        <dbReference type="PIRSR" id="PIRSR016496-1"/>
    </source>
</evidence>
<evidence type="ECO:0000256" key="1">
    <source>
        <dbReference type="ARBA" id="ARBA00010540"/>
    </source>
</evidence>
<evidence type="ECO:0000313" key="14">
    <source>
        <dbReference type="Proteomes" id="UP000001593"/>
    </source>
</evidence>
<dbReference type="PIRSF" id="PIRSF016496">
    <property type="entry name" value="Kin_FomA"/>
    <property type="match status" value="1"/>
</dbReference>
<dbReference type="InterPro" id="IPR001048">
    <property type="entry name" value="Asp/Glu/Uridylate_kinase"/>
</dbReference>
<evidence type="ECO:0000256" key="2">
    <source>
        <dbReference type="ARBA" id="ARBA00012908"/>
    </source>
</evidence>
<dbReference type="InterPro" id="IPR024192">
    <property type="entry name" value="Fosfomycin_R_FomA-type"/>
</dbReference>
<dbReference type="InParanoid" id="A7RZ75"/>
<dbReference type="PANTHER" id="PTHR43654">
    <property type="entry name" value="GLUTAMATE 5-KINASE"/>
    <property type="match status" value="1"/>
</dbReference>
<evidence type="ECO:0000256" key="9">
    <source>
        <dbReference type="ARBA" id="ARBA00049063"/>
    </source>
</evidence>
<dbReference type="NCBIfam" id="NF040647">
    <property type="entry name" value="IPPK_Arch"/>
    <property type="match status" value="1"/>
</dbReference>
<feature type="binding site" evidence="10">
    <location>
        <position position="223"/>
    </location>
    <ligand>
        <name>ATP</name>
        <dbReference type="ChEBI" id="CHEBI:30616"/>
    </ligand>
</feature>
<evidence type="ECO:0000256" key="3">
    <source>
        <dbReference type="ARBA" id="ARBA00017267"/>
    </source>
</evidence>
<dbReference type="STRING" id="45351.A7RZ75"/>
<feature type="binding site" evidence="10">
    <location>
        <position position="49"/>
    </location>
    <ligand>
        <name>ATP</name>
        <dbReference type="ChEBI" id="CHEBI:30616"/>
    </ligand>
</feature>
<keyword evidence="6" id="KW-0418">Kinase</keyword>
<dbReference type="CDD" id="cd04241">
    <property type="entry name" value="AAK_FomA-like"/>
    <property type="match status" value="1"/>
</dbReference>
<dbReference type="GO" id="GO:0005829">
    <property type="term" value="C:cytosol"/>
    <property type="evidence" value="ECO:0000318"/>
    <property type="project" value="GO_Central"/>
</dbReference>
<dbReference type="EC" id="2.7.4.26" evidence="2"/>
<feature type="binding site" evidence="10">
    <location>
        <position position="48"/>
    </location>
    <ligand>
        <name>substrate</name>
    </ligand>
</feature>
<dbReference type="GO" id="GO:0102043">
    <property type="term" value="F:isopentenyl phosphate kinase activity"/>
    <property type="evidence" value="ECO:0000318"/>
    <property type="project" value="GO_Central"/>
</dbReference>
<dbReference type="Pfam" id="PF00696">
    <property type="entry name" value="AA_kinase"/>
    <property type="match status" value="1"/>
</dbReference>
<keyword evidence="4" id="KW-0808">Transferase</keyword>
<dbReference type="HOGENOM" id="CLU_070213_0_0_1"/>
<dbReference type="Proteomes" id="UP000001593">
    <property type="component" value="Unassembled WGS sequence"/>
</dbReference>
<feature type="binding site" evidence="10">
    <location>
        <position position="154"/>
    </location>
    <ligand>
        <name>substrate</name>
    </ligand>
</feature>
<gene>
    <name evidence="13" type="ORF">NEMVEDRAFT_v1g204349</name>
</gene>
<keyword evidence="7 10" id="KW-0067">ATP-binding</keyword>
<evidence type="ECO:0000256" key="11">
    <source>
        <dbReference type="PIRSR" id="PIRSR016496-2"/>
    </source>
</evidence>
<evidence type="ECO:0000256" key="6">
    <source>
        <dbReference type="ARBA" id="ARBA00022777"/>
    </source>
</evidence>
<dbReference type="GO" id="GO:0005524">
    <property type="term" value="F:ATP binding"/>
    <property type="evidence" value="ECO:0007669"/>
    <property type="project" value="UniProtKB-KW"/>
</dbReference>
<comment type="similarity">
    <text evidence="1">Belongs to the isopentenyl phosphate kinase family.</text>
</comment>
<sequence>MPLEVAIKLGGCAITDKNTFETFDLSSIEAAAKVVSKLVGKCVLIHGAGSFGHFQAHKYGIAKGLGDDPIRGKAGFVKTRLSVTKLLHKVCEVFVEQGIPAVALSPCGSWKTSGGHVTKSAVNQMIDLLEAGFVPVIHGDCVLDNQIGCFILSGDKIIEQIVKEQRPNRVVFLTNVDGVFDRPPEKQGAKLLDHIGILETGEVNASIGTSLTFHDVTGGIMGKIQTAVNIIKSTKGQTGVFVTKIGSQGSHDACINGSVEKGQGTSIGLCETAQGKNK</sequence>
<feature type="binding site" evidence="10">
    <location>
        <position position="53"/>
    </location>
    <ligand>
        <name>substrate</name>
    </ligand>
</feature>
<organism evidence="13 14">
    <name type="scientific">Nematostella vectensis</name>
    <name type="common">Starlet sea anemone</name>
    <dbReference type="NCBI Taxonomy" id="45351"/>
    <lineage>
        <taxon>Eukaryota</taxon>
        <taxon>Metazoa</taxon>
        <taxon>Cnidaria</taxon>
        <taxon>Anthozoa</taxon>
        <taxon>Hexacorallia</taxon>
        <taxon>Actiniaria</taxon>
        <taxon>Edwardsiidae</taxon>
        <taxon>Nematostella</taxon>
    </lineage>
</organism>
<evidence type="ECO:0000256" key="4">
    <source>
        <dbReference type="ARBA" id="ARBA00022679"/>
    </source>
</evidence>
<dbReference type="SUPFAM" id="SSF53633">
    <property type="entry name" value="Carbamate kinase-like"/>
    <property type="match status" value="1"/>
</dbReference>